<organism evidence="1 2">
    <name type="scientific">Tistlia consotensis USBA 355</name>
    <dbReference type="NCBI Taxonomy" id="560819"/>
    <lineage>
        <taxon>Bacteria</taxon>
        <taxon>Pseudomonadati</taxon>
        <taxon>Pseudomonadota</taxon>
        <taxon>Alphaproteobacteria</taxon>
        <taxon>Rhodospirillales</taxon>
        <taxon>Rhodovibrionaceae</taxon>
        <taxon>Tistlia</taxon>
    </lineage>
</organism>
<dbReference type="EMBL" id="FWZX01000009">
    <property type="protein sequence ID" value="SMF27447.1"/>
    <property type="molecule type" value="Genomic_DNA"/>
</dbReference>
<protein>
    <submittedName>
        <fullName evidence="1">Uncharacterized protein</fullName>
    </submittedName>
</protein>
<proteinExistence type="predicted"/>
<keyword evidence="2" id="KW-1185">Reference proteome</keyword>
<evidence type="ECO:0000313" key="2">
    <source>
        <dbReference type="Proteomes" id="UP000192917"/>
    </source>
</evidence>
<dbReference type="STRING" id="560819.SAMN05428998_10988"/>
<dbReference type="AlphaFoldDB" id="A0A1Y6BSW8"/>
<name>A0A1Y6BSW8_9PROT</name>
<accession>A0A1Y6BSW8</accession>
<dbReference type="Proteomes" id="UP000192917">
    <property type="component" value="Unassembled WGS sequence"/>
</dbReference>
<reference evidence="1 2" key="1">
    <citation type="submission" date="2017-04" db="EMBL/GenBank/DDBJ databases">
        <authorList>
            <person name="Afonso C.L."/>
            <person name="Miller P.J."/>
            <person name="Scott M.A."/>
            <person name="Spackman E."/>
            <person name="Goraichik I."/>
            <person name="Dimitrov K.M."/>
            <person name="Suarez D.L."/>
            <person name="Swayne D.E."/>
        </authorList>
    </citation>
    <scope>NUCLEOTIDE SEQUENCE [LARGE SCALE GENOMIC DNA]</scope>
    <source>
        <strain evidence="1 2">USBA 355</strain>
    </source>
</reference>
<evidence type="ECO:0000313" key="1">
    <source>
        <dbReference type="EMBL" id="SMF27447.1"/>
    </source>
</evidence>
<sequence>MAANDAADRPSRAILHDIHEAEFFAFVHNAVGVSTAAGLVYPLFGIPPSLVIAAQRMSLRSIPVIPDTLHGGRLHLGSLAPAR</sequence>
<gene>
    <name evidence="1" type="ORF">SAMN05428998_10988</name>
</gene>